<comment type="subunit">
    <text evidence="4">Homotrimer.</text>
</comment>
<dbReference type="NCBIfam" id="NF006054">
    <property type="entry name" value="PRK08202.1"/>
    <property type="match status" value="1"/>
</dbReference>
<dbReference type="InterPro" id="IPR011268">
    <property type="entry name" value="Purine_phosphorylase"/>
</dbReference>
<evidence type="ECO:0000259" key="9">
    <source>
        <dbReference type="Pfam" id="PF01048"/>
    </source>
</evidence>
<evidence type="ECO:0000256" key="2">
    <source>
        <dbReference type="ARBA" id="ARBA00005058"/>
    </source>
</evidence>
<reference evidence="11" key="1">
    <citation type="journal article" date="2019" name="Int. J. Syst. Evol. Microbiol.">
        <title>The Global Catalogue of Microorganisms (GCM) 10K type strain sequencing project: providing services to taxonomists for standard genome sequencing and annotation.</title>
        <authorList>
            <consortium name="The Broad Institute Genomics Platform"/>
            <consortium name="The Broad Institute Genome Sequencing Center for Infectious Disease"/>
            <person name="Wu L."/>
            <person name="Ma J."/>
        </authorList>
    </citation>
    <scope>NUCLEOTIDE SEQUENCE [LARGE SCALE GENOMIC DNA]</scope>
    <source>
        <strain evidence="11">KCTC 33792</strain>
    </source>
</reference>
<gene>
    <name evidence="10" type="ORF">ACFSUB_07870</name>
</gene>
<comment type="catalytic activity">
    <reaction evidence="7">
        <text>a purine 2'-deoxy-D-ribonucleoside + phosphate = a purine nucleobase + 2-deoxy-alpha-D-ribose 1-phosphate</text>
        <dbReference type="Rhea" id="RHEA:36431"/>
        <dbReference type="ChEBI" id="CHEBI:26386"/>
        <dbReference type="ChEBI" id="CHEBI:43474"/>
        <dbReference type="ChEBI" id="CHEBI:57259"/>
        <dbReference type="ChEBI" id="CHEBI:142361"/>
        <dbReference type="EC" id="2.4.2.1"/>
    </reaction>
</comment>
<dbReference type="CDD" id="cd09009">
    <property type="entry name" value="PNP-EcPNPII_like"/>
    <property type="match status" value="1"/>
</dbReference>
<comment type="pathway">
    <text evidence="2 8">Purine metabolism; purine nucleoside salvage.</text>
</comment>
<dbReference type="PIRSF" id="PIRSF000477">
    <property type="entry name" value="PurNPase"/>
    <property type="match status" value="1"/>
</dbReference>
<evidence type="ECO:0000256" key="4">
    <source>
        <dbReference type="ARBA" id="ARBA00011233"/>
    </source>
</evidence>
<comment type="caution">
    <text evidence="10">The sequence shown here is derived from an EMBL/GenBank/DDBJ whole genome shotgun (WGS) entry which is preliminary data.</text>
</comment>
<evidence type="ECO:0000256" key="5">
    <source>
        <dbReference type="ARBA" id="ARBA00022676"/>
    </source>
</evidence>
<feature type="domain" description="Nucleoside phosphorylase" evidence="9">
    <location>
        <begin position="23"/>
        <end position="267"/>
    </location>
</feature>
<dbReference type="Gene3D" id="3.40.50.1580">
    <property type="entry name" value="Nucleoside phosphorylase domain"/>
    <property type="match status" value="1"/>
</dbReference>
<dbReference type="GO" id="GO:0004731">
    <property type="term" value="F:purine-nucleoside phosphorylase activity"/>
    <property type="evidence" value="ECO:0007669"/>
    <property type="project" value="UniProtKB-EC"/>
</dbReference>
<evidence type="ECO:0000313" key="11">
    <source>
        <dbReference type="Proteomes" id="UP001597520"/>
    </source>
</evidence>
<dbReference type="PANTHER" id="PTHR11904">
    <property type="entry name" value="METHYLTHIOADENOSINE/PURINE NUCLEOSIDE PHOSPHORYLASE"/>
    <property type="match status" value="1"/>
</dbReference>
<dbReference type="EMBL" id="JBHUML010000002">
    <property type="protein sequence ID" value="MFD2705385.1"/>
    <property type="molecule type" value="Genomic_DNA"/>
</dbReference>
<dbReference type="NCBIfam" id="TIGR01700">
    <property type="entry name" value="PNPH"/>
    <property type="match status" value="1"/>
</dbReference>
<dbReference type="InterPro" id="IPR000845">
    <property type="entry name" value="Nucleoside_phosphorylase_d"/>
</dbReference>
<dbReference type="Proteomes" id="UP001597520">
    <property type="component" value="Unassembled WGS sequence"/>
</dbReference>
<dbReference type="PANTHER" id="PTHR11904:SF9">
    <property type="entry name" value="PURINE NUCLEOSIDE PHOSPHORYLASE-RELATED"/>
    <property type="match status" value="1"/>
</dbReference>
<organism evidence="10 11">
    <name type="scientific">Salibacterium lacus</name>
    <dbReference type="NCBI Taxonomy" id="1898109"/>
    <lineage>
        <taxon>Bacteria</taxon>
        <taxon>Bacillati</taxon>
        <taxon>Bacillota</taxon>
        <taxon>Bacilli</taxon>
        <taxon>Bacillales</taxon>
        <taxon>Bacillaceae</taxon>
    </lineage>
</organism>
<dbReference type="InterPro" id="IPR018099">
    <property type="entry name" value="Purine_phosphorylase-2_CS"/>
</dbReference>
<evidence type="ECO:0000313" key="10">
    <source>
        <dbReference type="EMBL" id="MFD2705385.1"/>
    </source>
</evidence>
<dbReference type="InterPro" id="IPR011270">
    <property type="entry name" value="Pur_Nuc_Pase_Ino/Guo-sp"/>
</dbReference>
<keyword evidence="6 8" id="KW-0808">Transferase</keyword>
<protein>
    <recommendedName>
        <fullName evidence="8">Purine nucleoside phosphorylase</fullName>
        <ecNumber evidence="8">2.4.2.1</ecNumber>
    </recommendedName>
    <alternativeName>
        <fullName evidence="8">Inosine-guanosine phosphorylase</fullName>
    </alternativeName>
</protein>
<accession>A0ABW5T069</accession>
<dbReference type="InterPro" id="IPR035994">
    <property type="entry name" value="Nucleoside_phosphorylase_sf"/>
</dbReference>
<dbReference type="EC" id="2.4.2.1" evidence="8"/>
<evidence type="ECO:0000256" key="1">
    <source>
        <dbReference type="ARBA" id="ARBA00002678"/>
    </source>
</evidence>
<dbReference type="NCBIfam" id="TIGR01697">
    <property type="entry name" value="PNPH-PUNA-XAPA"/>
    <property type="match status" value="1"/>
</dbReference>
<comment type="function">
    <text evidence="1">The purine nucleoside phosphorylases catalyze the phosphorolytic breakdown of the N-glycosidic bond in the beta-(deoxy)ribonucleoside molecules, with the formation of the corresponding free purine bases and pentose-1-phosphate. Cleaves guanosine, inosine, 2'-deoxyguanosine and 2'-deoxyinosine.</text>
</comment>
<name>A0ABW5T069_9BACI</name>
<sequence length="275" mass="29672">MNQQAIQEAANTIKELQKVQPKTGLILGSGLGVLADEITDAVTIPYGDIPHFPVSTVEGHKGQLVLGELHGVPVLAMQGRFHFYEGWELEDVTFPVRVMKELGIGKLIATNAAGGVDPALNPGDLMLIRDHINHAGANPLRGRNNPELGVRFPDMSEAYPSHLREEAKAAAAELGFTLREGVYVWNSGPSYETPAEVRMLQHLGGDAVGMSTVPEVIAARHAGMDAAGISCISNMAAGILDHPLSHEEVIETTQKVQKQFLALVREWVKRIEKGA</sequence>
<dbReference type="RefSeq" id="WP_380713210.1">
    <property type="nucleotide sequence ID" value="NZ_JBHUML010000002.1"/>
</dbReference>
<comment type="similarity">
    <text evidence="3 8">Belongs to the PNP/MTAP phosphorylase family.</text>
</comment>
<keyword evidence="11" id="KW-1185">Reference proteome</keyword>
<dbReference type="Pfam" id="PF01048">
    <property type="entry name" value="PNP_UDP_1"/>
    <property type="match status" value="1"/>
</dbReference>
<dbReference type="SUPFAM" id="SSF53167">
    <property type="entry name" value="Purine and uridine phosphorylases"/>
    <property type="match status" value="1"/>
</dbReference>
<evidence type="ECO:0000256" key="8">
    <source>
        <dbReference type="PIRNR" id="PIRNR000477"/>
    </source>
</evidence>
<dbReference type="PROSITE" id="PS01240">
    <property type="entry name" value="PNP_MTAP_2"/>
    <property type="match status" value="1"/>
</dbReference>
<evidence type="ECO:0000256" key="7">
    <source>
        <dbReference type="ARBA" id="ARBA00048556"/>
    </source>
</evidence>
<evidence type="ECO:0000256" key="3">
    <source>
        <dbReference type="ARBA" id="ARBA00006751"/>
    </source>
</evidence>
<proteinExistence type="inferred from homology"/>
<keyword evidence="5 8" id="KW-0328">Glycosyltransferase</keyword>
<evidence type="ECO:0000256" key="6">
    <source>
        <dbReference type="ARBA" id="ARBA00022679"/>
    </source>
</evidence>